<dbReference type="SMART" id="SM00563">
    <property type="entry name" value="PlsC"/>
    <property type="match status" value="1"/>
</dbReference>
<sequence length="301" mass="33555">MSDRHVARDISYATSVRSRGGRALVRVLENATGRIGLIRRAEGYEHEVAAGKDFWGVMVARYGLSLDVVGGSLDNIPAEGPLILIANHPYGILDGLMMGHMLSIVRGDFRILANSVFRKAEDLNKVILPVSFDESKEAMKENLATRKIALEYLAAGGAIGVFPGGTVSTSARPFTRPMDPGWRSFTARMVAKSNASVVPIFFEGHNSRLFQFASHLHSTLRLALLIKEFRKRVDEPVRVVIGEPIPREELAKRAGDSRAMMDFLRSETYALSPRPLKSLDYGFEFEDRYREDKGERGPRIY</sequence>
<evidence type="ECO:0000313" key="2">
    <source>
        <dbReference type="EMBL" id="SNS76489.1"/>
    </source>
</evidence>
<feature type="domain" description="Phospholipid/glycerol acyltransferase" evidence="1">
    <location>
        <begin position="82"/>
        <end position="205"/>
    </location>
</feature>
<dbReference type="InterPro" id="IPR002123">
    <property type="entry name" value="Plipid/glycerol_acylTrfase"/>
</dbReference>
<gene>
    <name evidence="2" type="ORF">SAMN05421757_103254</name>
</gene>
<organism evidence="2 3">
    <name type="scientific">Tropicimonas sediminicola</name>
    <dbReference type="NCBI Taxonomy" id="1031541"/>
    <lineage>
        <taxon>Bacteria</taxon>
        <taxon>Pseudomonadati</taxon>
        <taxon>Pseudomonadota</taxon>
        <taxon>Alphaproteobacteria</taxon>
        <taxon>Rhodobacterales</taxon>
        <taxon>Roseobacteraceae</taxon>
        <taxon>Tropicimonas</taxon>
    </lineage>
</organism>
<dbReference type="EMBL" id="FZOY01000003">
    <property type="protein sequence ID" value="SNS76489.1"/>
    <property type="molecule type" value="Genomic_DNA"/>
</dbReference>
<dbReference type="GO" id="GO:0016746">
    <property type="term" value="F:acyltransferase activity"/>
    <property type="evidence" value="ECO:0007669"/>
    <property type="project" value="InterPro"/>
</dbReference>
<dbReference type="SUPFAM" id="SSF69593">
    <property type="entry name" value="Glycerol-3-phosphate (1)-acyltransferase"/>
    <property type="match status" value="1"/>
</dbReference>
<keyword evidence="3" id="KW-1185">Reference proteome</keyword>
<accession>A0A239H4Y9</accession>
<dbReference type="Pfam" id="PF19576">
    <property type="entry name" value="Acyltransf_2"/>
    <property type="match status" value="1"/>
</dbReference>
<reference evidence="2 3" key="1">
    <citation type="submission" date="2017-06" db="EMBL/GenBank/DDBJ databases">
        <authorList>
            <person name="Kim H.J."/>
            <person name="Triplett B.A."/>
        </authorList>
    </citation>
    <scope>NUCLEOTIDE SEQUENCE [LARGE SCALE GENOMIC DNA]</scope>
    <source>
        <strain evidence="2 3">DSM 29339</strain>
    </source>
</reference>
<name>A0A239H4Y9_9RHOB</name>
<dbReference type="CDD" id="cd07986">
    <property type="entry name" value="LPLAT_ACT14924-like"/>
    <property type="match status" value="1"/>
</dbReference>
<evidence type="ECO:0000313" key="3">
    <source>
        <dbReference type="Proteomes" id="UP000198426"/>
    </source>
</evidence>
<dbReference type="RefSeq" id="WP_089232848.1">
    <property type="nucleotide sequence ID" value="NZ_FZOY01000003.1"/>
</dbReference>
<proteinExistence type="predicted"/>
<protein>
    <submittedName>
        <fullName evidence="2">Putative hemolysin</fullName>
    </submittedName>
</protein>
<evidence type="ECO:0000259" key="1">
    <source>
        <dbReference type="SMART" id="SM00563"/>
    </source>
</evidence>
<dbReference type="InterPro" id="IPR045746">
    <property type="entry name" value="ACT14924-like_Acyltransf_dom"/>
</dbReference>
<dbReference type="Proteomes" id="UP000198426">
    <property type="component" value="Unassembled WGS sequence"/>
</dbReference>
<dbReference type="OrthoDB" id="1113830at2"/>
<dbReference type="AlphaFoldDB" id="A0A239H4Y9"/>